<accession>A0A0D0H7Z8</accession>
<dbReference type="Proteomes" id="UP000032120">
    <property type="component" value="Unassembled WGS sequence"/>
</dbReference>
<dbReference type="EMBL" id="JXSQ01000003">
    <property type="protein sequence ID" value="KIP53355.1"/>
    <property type="molecule type" value="Genomic_DNA"/>
</dbReference>
<gene>
    <name evidence="2" type="ORF">SD72_03765</name>
</gene>
<keyword evidence="3" id="KW-1185">Reference proteome</keyword>
<evidence type="ECO:0000313" key="2">
    <source>
        <dbReference type="EMBL" id="KIP53355.1"/>
    </source>
</evidence>
<comment type="caution">
    <text evidence="2">The sequence shown here is derived from an EMBL/GenBank/DDBJ whole genome shotgun (WGS) entry which is preliminary data.</text>
</comment>
<evidence type="ECO:0000256" key="1">
    <source>
        <dbReference type="SAM" id="MobiDB-lite"/>
    </source>
</evidence>
<evidence type="ECO:0000313" key="3">
    <source>
        <dbReference type="Proteomes" id="UP000032120"/>
    </source>
</evidence>
<sequence>MARRRSPKPSSPQTNGCCSGSRRASRLHQGSSSPRRAVANRIRSRSCSPVTPACSPQRSPRPPRCPRRSRASLLRAPPQPRRASQ</sequence>
<reference evidence="2 3" key="1">
    <citation type="submission" date="2015-01" db="EMBL/GenBank/DDBJ databases">
        <title>Draft genome sequence of Leucobacter komagatae strain VKM ST2845.</title>
        <authorList>
            <person name="Karlyshev A.V."/>
            <person name="Kudryashova E.B."/>
        </authorList>
    </citation>
    <scope>NUCLEOTIDE SEQUENCE [LARGE SCALE GENOMIC DNA]</scope>
    <source>
        <strain evidence="2 3">VKM ST2845</strain>
    </source>
</reference>
<proteinExistence type="predicted"/>
<name>A0A0D0H7Z8_9MICO</name>
<dbReference type="AlphaFoldDB" id="A0A0D0H7Z8"/>
<organism evidence="2 3">
    <name type="scientific">Leucobacter komagatae</name>
    <dbReference type="NCBI Taxonomy" id="55969"/>
    <lineage>
        <taxon>Bacteria</taxon>
        <taxon>Bacillati</taxon>
        <taxon>Actinomycetota</taxon>
        <taxon>Actinomycetes</taxon>
        <taxon>Micrococcales</taxon>
        <taxon>Microbacteriaceae</taxon>
        <taxon>Leucobacter</taxon>
    </lineage>
</organism>
<protein>
    <submittedName>
        <fullName evidence="2">Uncharacterized protein</fullName>
    </submittedName>
</protein>
<feature type="region of interest" description="Disordered" evidence="1">
    <location>
        <begin position="1"/>
        <end position="85"/>
    </location>
</feature>